<dbReference type="Gene3D" id="3.80.10.10">
    <property type="entry name" value="Ribonuclease Inhibitor"/>
    <property type="match status" value="4"/>
</dbReference>
<dbReference type="Gene3D" id="1.10.510.10">
    <property type="entry name" value="Transferase(Phosphotransferase) domain 1"/>
    <property type="match status" value="1"/>
</dbReference>
<dbReference type="InterPro" id="IPR032675">
    <property type="entry name" value="LRR_dom_sf"/>
</dbReference>
<dbReference type="PROSITE" id="PS00107">
    <property type="entry name" value="PROTEIN_KINASE_ATP"/>
    <property type="match status" value="1"/>
</dbReference>
<organism evidence="18 19">
    <name type="scientific">Ziziphus jujuba</name>
    <name type="common">Chinese jujube</name>
    <name type="synonym">Ziziphus sativa</name>
    <dbReference type="NCBI Taxonomy" id="326968"/>
    <lineage>
        <taxon>Eukaryota</taxon>
        <taxon>Viridiplantae</taxon>
        <taxon>Streptophyta</taxon>
        <taxon>Embryophyta</taxon>
        <taxon>Tracheophyta</taxon>
        <taxon>Spermatophyta</taxon>
        <taxon>Magnoliopsida</taxon>
        <taxon>eudicotyledons</taxon>
        <taxon>Gunneridae</taxon>
        <taxon>Pentapetalae</taxon>
        <taxon>rosids</taxon>
        <taxon>fabids</taxon>
        <taxon>Rosales</taxon>
        <taxon>Rhamnaceae</taxon>
        <taxon>Paliureae</taxon>
        <taxon>Ziziphus</taxon>
    </lineage>
</organism>
<evidence type="ECO:0000256" key="13">
    <source>
        <dbReference type="ARBA" id="ARBA00023136"/>
    </source>
</evidence>
<evidence type="ECO:0000256" key="3">
    <source>
        <dbReference type="ARBA" id="ARBA00008684"/>
    </source>
</evidence>
<evidence type="ECO:0000313" key="18">
    <source>
        <dbReference type="Proteomes" id="UP001652623"/>
    </source>
</evidence>
<keyword evidence="10" id="KW-0418">Kinase</keyword>
<comment type="subcellular location">
    <subcellularLocation>
        <location evidence="1">Cell membrane</location>
    </subcellularLocation>
    <subcellularLocation>
        <location evidence="2">Membrane</location>
        <topology evidence="2">Single-pass type I membrane protein</topology>
    </subcellularLocation>
</comment>
<keyword evidence="8" id="KW-0677">Repeat</keyword>
<dbReference type="InterPro" id="IPR001611">
    <property type="entry name" value="Leu-rich_rpt"/>
</dbReference>
<keyword evidence="6 16" id="KW-0812">Transmembrane</keyword>
<dbReference type="Pfam" id="PF00069">
    <property type="entry name" value="Pkinase"/>
    <property type="match status" value="1"/>
</dbReference>
<dbReference type="SUPFAM" id="SSF52047">
    <property type="entry name" value="RNI-like"/>
    <property type="match status" value="1"/>
</dbReference>
<keyword evidence="13 16" id="KW-0472">Membrane</keyword>
<dbReference type="SMART" id="SM00369">
    <property type="entry name" value="LRR_TYP"/>
    <property type="match status" value="6"/>
</dbReference>
<evidence type="ECO:0000313" key="19">
    <source>
        <dbReference type="RefSeq" id="XP_060674122.1"/>
    </source>
</evidence>
<feature type="transmembrane region" description="Helical" evidence="16">
    <location>
        <begin position="20"/>
        <end position="39"/>
    </location>
</feature>
<dbReference type="InterPro" id="IPR011009">
    <property type="entry name" value="Kinase-like_dom_sf"/>
</dbReference>
<dbReference type="InterPro" id="IPR051716">
    <property type="entry name" value="Plant_RL_S/T_kinase"/>
</dbReference>
<evidence type="ECO:0000256" key="8">
    <source>
        <dbReference type="ARBA" id="ARBA00022737"/>
    </source>
</evidence>
<evidence type="ECO:0000256" key="7">
    <source>
        <dbReference type="ARBA" id="ARBA00022729"/>
    </source>
</evidence>
<dbReference type="PROSITE" id="PS00108">
    <property type="entry name" value="PROTEIN_KINASE_ST"/>
    <property type="match status" value="1"/>
</dbReference>
<evidence type="ECO:0000256" key="16">
    <source>
        <dbReference type="SAM" id="Phobius"/>
    </source>
</evidence>
<dbReference type="SMART" id="SM00220">
    <property type="entry name" value="S_TKc"/>
    <property type="match status" value="1"/>
</dbReference>
<dbReference type="InterPro" id="IPR008271">
    <property type="entry name" value="Ser/Thr_kinase_AS"/>
</dbReference>
<evidence type="ECO:0000256" key="1">
    <source>
        <dbReference type="ARBA" id="ARBA00004236"/>
    </source>
</evidence>
<dbReference type="Proteomes" id="UP001652623">
    <property type="component" value="Chromosome 6"/>
</dbReference>
<keyword evidence="5" id="KW-0808">Transferase</keyword>
<evidence type="ECO:0000256" key="5">
    <source>
        <dbReference type="ARBA" id="ARBA00022679"/>
    </source>
</evidence>
<dbReference type="PANTHER" id="PTHR48053">
    <property type="entry name" value="LEUCINE RICH REPEAT FAMILY PROTEIN, EXPRESSED"/>
    <property type="match status" value="1"/>
</dbReference>
<dbReference type="SUPFAM" id="SSF56112">
    <property type="entry name" value="Protein kinase-like (PK-like)"/>
    <property type="match status" value="1"/>
</dbReference>
<dbReference type="SUPFAM" id="SSF52058">
    <property type="entry name" value="L domain-like"/>
    <property type="match status" value="1"/>
</dbReference>
<keyword evidence="7" id="KW-0732">Signal</keyword>
<reference evidence="19" key="1">
    <citation type="submission" date="2025-08" db="UniProtKB">
        <authorList>
            <consortium name="RefSeq"/>
        </authorList>
    </citation>
    <scope>IDENTIFICATION</scope>
    <source>
        <tissue evidence="19">Seedling</tissue>
    </source>
</reference>
<gene>
    <name evidence="19" type="primary">LOC125418298</name>
</gene>
<dbReference type="Pfam" id="PF00560">
    <property type="entry name" value="LRR_1"/>
    <property type="match status" value="10"/>
</dbReference>
<sequence>MSGKKRKTDIMDHSYFYCRWVLSMFFQCGIILFCMNVHMETASSAPSYGNESDHLALLDLKNKIIQDPLGIMNSWNDSIHFCNWVGITCNPSSQRVLVLNLRALRLGGSIPPSIGNLTYLTEIHLQNNSFHGEIPQEMGHLLQLQRLNLSYNSFVGKIPTNITHCKELRYFNISDNKLAGPIPVQFSSLSKLVGLDLSKNNLTGSIPAWIGNFTSLYSLLLRQNNFQGSIPEDLGHLTSLGRFILAENNLSGTVPPSIYNISSMFYFHFTDNQLHGNLPPDIGFTLPNLQIYAGGVNRFNGPIPISLTNCSQLQKLDFAQNYLSGTLPENIGSLNNLNRLNFDNNLLGNRKSGDLNFLSSLANCTVMEVLGLAYNNFGGELPRSIANLSSHMSRLTIGGNILHGSIPNGIGNLVDLTILGLETNRLGGTVPEVIGKFHKLQGLYLRGNMFSGSIPFSLGNLTSLSVLFLEENKFEGSIPHSLGNCTYLMTLNLSCNSLSGNIPREVIGLSSLTISLSLSQNSLRGSLPSEVGVNLEELDLSENKLSGQLPSNLGKCLSLERLHLEGNEFEGAIPQTLESLRGLEEMDVSRNNLSGLIPKFLGELSTLKFLNLSYNNFEGELPSQGIFSNATAVSVLGNDKLCGGIPKLLLPPCLKEKSNSTRKIFSRKVVIPVTCAAILLAIILCFLVGFSKWRPVTKSSTEDWQASMSYSDLFQSTDGFSENNLIGSGSFGSVYKGVLSRYNKIVAIKVLNLQLQGASRSFLDECNALRSIRHRNLLKIITACSSIDHQGNDFKSLVFEFMANGSLEQWLHPRDNDEHLNKRLSLIQRLNIAIDVASALGYLHHDCETPIVHCDLKPSNVLLDEDMVSHVGDFGLAKLLFEASDNPSKSQTMSASLRGSIGYIPPEYGMGGQVSILGDIYSYGILLLEMFTGKRPTDDMFKDGLSIHQFVAMALPNHVMDIVDPSLLLEDDDGEENENDIEELAIIEVDRQVNAGRRANDCLVSVMQIGVMCSKFLPGERMLMNAVVNKMQAIRESYLKCKKSENMNRF</sequence>
<comment type="similarity">
    <text evidence="3">Belongs to the protein kinase superfamily. Ser/Thr protein kinase family.</text>
</comment>
<evidence type="ECO:0000256" key="10">
    <source>
        <dbReference type="ARBA" id="ARBA00022777"/>
    </source>
</evidence>
<keyword evidence="4" id="KW-0433">Leucine-rich repeat</keyword>
<evidence type="ECO:0000256" key="6">
    <source>
        <dbReference type="ARBA" id="ARBA00022692"/>
    </source>
</evidence>
<keyword evidence="9 15" id="KW-0547">Nucleotide-binding</keyword>
<dbReference type="InterPro" id="IPR000719">
    <property type="entry name" value="Prot_kinase_dom"/>
</dbReference>
<keyword evidence="14" id="KW-0675">Receptor</keyword>
<dbReference type="Pfam" id="PF08263">
    <property type="entry name" value="LRRNT_2"/>
    <property type="match status" value="1"/>
</dbReference>
<dbReference type="PANTHER" id="PTHR48053:SF37">
    <property type="entry name" value="LEUCINE-RICH REPEAT PROTEIN KINASE FAMILY PROTEIN"/>
    <property type="match status" value="1"/>
</dbReference>
<evidence type="ECO:0000256" key="15">
    <source>
        <dbReference type="PROSITE-ProRule" id="PRU10141"/>
    </source>
</evidence>
<dbReference type="RefSeq" id="XP_060674122.1">
    <property type="nucleotide sequence ID" value="XM_060818139.1"/>
</dbReference>
<feature type="binding site" evidence="15">
    <location>
        <position position="749"/>
    </location>
    <ligand>
        <name>ATP</name>
        <dbReference type="ChEBI" id="CHEBI:30616"/>
    </ligand>
</feature>
<dbReference type="InterPro" id="IPR003591">
    <property type="entry name" value="Leu-rich_rpt_typical-subtyp"/>
</dbReference>
<dbReference type="Pfam" id="PF13855">
    <property type="entry name" value="LRR_8"/>
    <property type="match status" value="1"/>
</dbReference>
<dbReference type="InterPro" id="IPR017441">
    <property type="entry name" value="Protein_kinase_ATP_BS"/>
</dbReference>
<feature type="domain" description="Protein kinase" evidence="17">
    <location>
        <begin position="720"/>
        <end position="986"/>
    </location>
</feature>
<keyword evidence="18" id="KW-1185">Reference proteome</keyword>
<keyword evidence="11 15" id="KW-0067">ATP-binding</keyword>
<evidence type="ECO:0000256" key="9">
    <source>
        <dbReference type="ARBA" id="ARBA00022741"/>
    </source>
</evidence>
<feature type="transmembrane region" description="Helical" evidence="16">
    <location>
        <begin position="669"/>
        <end position="690"/>
    </location>
</feature>
<evidence type="ECO:0000256" key="12">
    <source>
        <dbReference type="ARBA" id="ARBA00022989"/>
    </source>
</evidence>
<dbReference type="GeneID" id="125418298"/>
<proteinExistence type="inferred from homology"/>
<name>A0ABM4ABK9_ZIZJJ</name>
<evidence type="ECO:0000256" key="2">
    <source>
        <dbReference type="ARBA" id="ARBA00004479"/>
    </source>
</evidence>
<evidence type="ECO:0000256" key="4">
    <source>
        <dbReference type="ARBA" id="ARBA00022614"/>
    </source>
</evidence>
<evidence type="ECO:0000259" key="17">
    <source>
        <dbReference type="PROSITE" id="PS50011"/>
    </source>
</evidence>
<dbReference type="Gene3D" id="3.30.200.20">
    <property type="entry name" value="Phosphorylase Kinase, domain 1"/>
    <property type="match status" value="1"/>
</dbReference>
<evidence type="ECO:0000256" key="14">
    <source>
        <dbReference type="ARBA" id="ARBA00023170"/>
    </source>
</evidence>
<accession>A0ABM4ABK9</accession>
<evidence type="ECO:0000256" key="11">
    <source>
        <dbReference type="ARBA" id="ARBA00022840"/>
    </source>
</evidence>
<protein>
    <submittedName>
        <fullName evidence="19">Receptor-like protein kinase At3g47110 isoform X1</fullName>
    </submittedName>
</protein>
<dbReference type="PROSITE" id="PS50011">
    <property type="entry name" value="PROTEIN_KINASE_DOM"/>
    <property type="match status" value="1"/>
</dbReference>
<keyword evidence="12 16" id="KW-1133">Transmembrane helix</keyword>
<dbReference type="InterPro" id="IPR013210">
    <property type="entry name" value="LRR_N_plant-typ"/>
</dbReference>